<feature type="coiled-coil region" evidence="1">
    <location>
        <begin position="3727"/>
        <end position="3954"/>
    </location>
</feature>
<evidence type="ECO:0000256" key="2">
    <source>
        <dbReference type="SAM" id="MobiDB-lite"/>
    </source>
</evidence>
<feature type="coiled-coil region" evidence="1">
    <location>
        <begin position="737"/>
        <end position="1200"/>
    </location>
</feature>
<dbReference type="GO" id="GO:0005801">
    <property type="term" value="C:cis-Golgi network"/>
    <property type="evidence" value="ECO:0007669"/>
    <property type="project" value="TreeGrafter"/>
</dbReference>
<accession>A0A8C1MG80</accession>
<dbReference type="PANTHER" id="PTHR18887:SF2">
    <property type="entry name" value="GOLGIN SUBFAMILY B MEMBER 1"/>
    <property type="match status" value="1"/>
</dbReference>
<feature type="region of interest" description="Disordered" evidence="2">
    <location>
        <begin position="1509"/>
        <end position="1538"/>
    </location>
</feature>
<feature type="region of interest" description="Disordered" evidence="2">
    <location>
        <begin position="1"/>
        <end position="49"/>
    </location>
</feature>
<organism evidence="4 5">
    <name type="scientific">Cyprinus carpio</name>
    <name type="common">Common carp</name>
    <dbReference type="NCBI Taxonomy" id="7962"/>
    <lineage>
        <taxon>Eukaryota</taxon>
        <taxon>Metazoa</taxon>
        <taxon>Chordata</taxon>
        <taxon>Craniata</taxon>
        <taxon>Vertebrata</taxon>
        <taxon>Euteleostomi</taxon>
        <taxon>Actinopterygii</taxon>
        <taxon>Neopterygii</taxon>
        <taxon>Teleostei</taxon>
        <taxon>Ostariophysi</taxon>
        <taxon>Cypriniformes</taxon>
        <taxon>Cyprinidae</taxon>
        <taxon>Cyprininae</taxon>
        <taxon>Cyprinus</taxon>
    </lineage>
</organism>
<protein>
    <submittedName>
        <fullName evidence="4">Golgin B1</fullName>
    </submittedName>
</protein>
<keyword evidence="1" id="KW-0175">Coiled coil</keyword>
<feature type="compositionally biased region" description="Polar residues" evidence="2">
    <location>
        <begin position="1802"/>
        <end position="1817"/>
    </location>
</feature>
<keyword evidence="3" id="KW-0472">Membrane</keyword>
<feature type="coiled-coil region" evidence="1">
    <location>
        <begin position="1630"/>
        <end position="1657"/>
    </location>
</feature>
<evidence type="ECO:0000256" key="3">
    <source>
        <dbReference type="SAM" id="Phobius"/>
    </source>
</evidence>
<feature type="coiled-coil region" evidence="1">
    <location>
        <begin position="1908"/>
        <end position="2361"/>
    </location>
</feature>
<feature type="region of interest" description="Disordered" evidence="2">
    <location>
        <begin position="1677"/>
        <end position="1699"/>
    </location>
</feature>
<dbReference type="InterPro" id="IPR026202">
    <property type="entry name" value="GOLGB1"/>
</dbReference>
<dbReference type="GO" id="GO:0016020">
    <property type="term" value="C:membrane"/>
    <property type="evidence" value="ECO:0007669"/>
    <property type="project" value="TreeGrafter"/>
</dbReference>
<keyword evidence="5" id="KW-1185">Reference proteome</keyword>
<keyword evidence="3" id="KW-0812">Transmembrane</keyword>
<feature type="region of interest" description="Disordered" evidence="2">
    <location>
        <begin position="403"/>
        <end position="424"/>
    </location>
</feature>
<sequence>MFSRLTHGVSSVLQELSGEERSDGDFQDGPVPRPQPDAEASLQGLETSEDVLERLAQTEQLVVQLKELIREKDSQLARTEKQLKEEKEQAEVKFTKLKLQAKAKTAALNKQLNELKGQEALNSSQNSESSFQMAPEVEEELQQLKEKLSQAESANKTLQHQLWEAEQRVREEGHAEQVRILQAVVREKDVRFEEQIFKHEQELLNLTQVSNDLDLQQALRASQQRIEELEESLRSRSEVLEMLQQELNSADQQKQILTAQFRQMELELAEARRLREEERQQWAMQAEKDLQALRATLEASGSEREQTVNSLNTELLKKTTEMDEMRAKLESAEREKEEMLEKLKDKEDAFEAELAKMKVCLEARLETSESEREQTISTLNINVTQLNAELLKKTTELDEMRTKLESREREKEEMLESMKERETSFEAELTNLKVSLETRLKTSENERDQNISSLNAELLKKTAEVDEIREKLESGQREKEEMLVKIKERECAFEADLTKMKGSLETRLETLENESNQNISALNSELLKKTTEMDEMRAKLESAEREKEEMLEKLKDKENAFEAELTKMKVCLEARLETSESEKEQTISTLNISVTQLNAELLKKTTELDEMRAKLESGEREKEEMLEKMKERETNFETELTNLKVSLETRLEMLENESNQNISALNSDLLKKTTEMDEMREKLESAERQKEETLEKLKDKENAFEAELAKMKVCLEARLETSESEREQTISTLNISVTQLNAELLKKTTELDEMRTKLESREREKDEMLEKMKERETNFETELTNLKVSLETRLETLENERDQNISAHNAELLKKTAEVDEIREKLESGQREKEEMLVKIKERECAFEAELTKMKGSLETRLETLENESNQNISALNAELLKKTTEMDEMREKLESAEREKEETLEKLKERETSFEAELTNLKVSLEARLETTESEKEQTISTLNINVTQLNAELLKKTTELDEMRAKLESGERAKEEMLEKMKERETSFEAELTNLKVSLETRLKTSENERDQNISALNTELLKKTAEVDEMRAKLESEEREKNEILEKFKERETSFEAELTNLKVSLEARLETTESEKEQTISALNSELLKKATEMDEMRAKLESAERLKEEMLEKLKDKENAFEAELTNLKVSLEARLETTESEKEQTISTLNISVTQLNAELLKKTTELDEMRTKLESGEREKEEMLEKMKERETSFETELTNLKISLEARLETTESEKEQTISTLNISVTQLNAELLKKTTELDEMRAKLESREREKEEMLEKMKERETNFEAELTNLKISLETRLETLENERDQNISALNAELLKKTAVVDEIREKLESEEREKNEMLEKFKERETSFEAELTNLKVSLETRLETSENERDQNISALNSELLRKTAELDEIRAKLESGQREKEEMLETMKKRESTFETELTNLKISLEARLETTESEKEQTISALNAELLKKTSELVELREKLSAEERESLETLQERQITFETKLTNLQACLEVAESQKEQMTKKLEVEVASRMEERHHLQEKLNEVERAREEESKSERDRLAQMQNELESLRETLDANKEEQKAGLQAKDALEKLWRGIQNLTTPGEAAMEISIPTDPAQFLEVLPCLEARLSNLTDEHQESQACMSQITLTLQSLQGQLDKSTAEREEAVARIQELEHQRLTVQVTGESLRDHGTDLSVRDLDRTHQGNSGDGHSSENKFQTDRIQFLEQQLADRERELFALKEKLSLTTGKTIPEEESSNSPSREDIAGLYDNSTALSEVLESTQEEETTLVAVDTSAMSVSAGNESSPDLIAPQPESPGESKGTSSDEMVTSSDSEVAHSSWTLLEAVNQDGTQEWAPQIQDFASLRLSTQSWEETCEEHVASTSCLVDIESPSLVIRETVHVRLGQQEGSLLNTDSSTGQAFAQILAEEIQKRYSELLGELQQLKDTALQSQERVFQLEEALKSLTDSKNEVQCKADIYEKELIEVKALFEQEKIDRQNVAEQFENLQEEALSKDDKMKALQASLDEVHQRLVEQEGQARMLAVQLEDRELTSSELEQKLVDMEGRLVQVSQEADMAKAALIARTAELEGLQKCLSQKDQEMMELNESMTAKLLQAGEERFTVSSEVKKLKEQIHELESVRDDQQKIIEDKTAECEELVALRTENDDLNIQMAALKKNGEQVKRKLQAALIQRKELIKKVADFEKEAESREEKERDGTEEITLQFKNEIKEKEKEIQRLDVLLQETRDDLNIKEETLKSLKQKISKQDQALTESRAEIEHLTERYVQLNEQQMSQMAEDKNRLLSQIASMESDIEILHKKLQEATDAHEDAVVKAQEKARHHLEQMKQQKEEYSDLFERLQTEEREKTGLLNRIVELEGLLESKNDTDKVVSVNVEGNVGMSATHNLEKPETNDWVQEDWVDFTPAETTTQQHKPGEQSQQPVAKDHEDIINALQEEFRVEQAARAELEVRLQESQSSQSLTDSKFKEVCKELEALREKERQIDALTEEMEALREKCQRAEANAVKLRAEVDEAWEAAKRSISDAESPIKALQSEVEEFKQFLKNKNDEIVDLSQQLSEQSSLLLKMQETVLEKDQQIASLQEGLKAEQDKVQKLEAEMPQREEEEKDNSAKLQQLQRKLQAALVSRKEALKEKQVLKEEQTAAEKIKLELQQKLELIEVELNKSREEREKLIEEVDRTLLENQSLHASCESLKLAMEGVLNEKDACKRQAESAKEESEQVCRQLEEKVQSMKEEYESLLKSYENVSDEAERVRRVLEAARQERQELAGKARAHEAARQEAERLAEEAMKEVDVVKEKMRKFAKVKHQKIMDLEEENERLRDQEEKKLTKHTDTELKQELKIVKQELETLKTNYNIVMDEKKSLEHEAEELRQRLAEDIDKKGSENLDTCSMETIKEVKIVTQQRSPDLIEIQENQSDSIPPDANPTKPLESIGTALEQKVQANVEMTAQTEERLKELETSLKTAENKIRELEAALEDHMESRNKQESTLNAELASLKQQLQESSEREGLQKKKIFKKETQLQELRTSLETERDDLEERLMNQLAQLNGSIAGYQQEASDSRDRLTDMQRELEKLERERAELEAEVASERDRAARMEEDMRQAQRERAEAEGEAGKQRELEQKLKSAQRFKEGNQNRTRQLEELLREKQMEVRQLQKDCIEYQERISELGKDVKSLTLGRDEVSEELEAARLEIAKIMQDRKSIASELSTYKGKLDMALEEAKQAQAEKIAAEQMVQLREAELKADAERTLDEVRYRLGAELKQMELRLEKSYREREKEEEATLEARSIAEATDRHAQEMQARLDEALARLAAFSRSMSSLQDDRDRVLDEAKQWESRFHRELQEKEADVRQAETRAKELTEQLQRETTQKEELQSLLERMQKAEENLQLELSEAEKKHNESFAALEKERGDLQQNLALVETNLTQTRSQLTTLETEAEGLRHRTKALEEAVDKLQSDANEARAVIKERETEERRLCLRLEQLETDLASSKNLTDNLQAALDEKEKREMELLGEKEQAVTQAVEEARKDADGRAEMAEKELEKKREELRSLEERLRKAEEDTFQSRAQLESFTKAMGSLQDDRDRVLSQYKQLEERHLQVMMDKDSLIQEAAGENNGLKEEIRALLSQRDDLNAENAKLAAQLHGYRNDLNQVLAMKDSQHKQILATQVERISFLEREKENLESQIQALVKDVAQGKVPPLEQEILSQASEGIVRADKQDAPGAEVEKLREQLQAARKHITTLEETLELEKETQAVHSKELKELRWEGGVLRTEAETAEERVAELARDLLMMEQQLLEEREAASQLRAQNQSFGQAMASLQDARDQAVNEAKELRLRLDEINQTGHPASPPSDSKGEVWSLKNALSALQNDRERMLEQLHLQRSELDRLGSGELSRLTQALEDERRRAGEQEEKIMAEMRHRDAQMDRYKQELEMLRLERMDWQGQAELLKQQTLTTLSERDQQVRHLTAMLEEARTSKLRLEHTQRQGSLAVDAAPGGPLEHNEGYKAECIELQRRLDEESEQRLRVEEQLIAAQDRLKCYTQGEWQTASEAMMSETAVLIEPPEGAVTRTRSGGPGLLRMLRVAFCSRQRTPLLVSLYLLTVHVLLLLCMGGYL</sequence>
<feature type="coiled-coil region" evidence="1">
    <location>
        <begin position="594"/>
        <end position="710"/>
    </location>
</feature>
<dbReference type="GO" id="GO:0005793">
    <property type="term" value="C:endoplasmic reticulum-Golgi intermediate compartment"/>
    <property type="evidence" value="ECO:0007669"/>
    <property type="project" value="TreeGrafter"/>
</dbReference>
<feature type="compositionally biased region" description="Polar residues" evidence="2">
    <location>
        <begin position="120"/>
        <end position="132"/>
    </location>
</feature>
<feature type="coiled-coil region" evidence="1">
    <location>
        <begin position="2477"/>
        <end position="2882"/>
    </location>
</feature>
<feature type="region of interest" description="Disordered" evidence="2">
    <location>
        <begin position="118"/>
        <end position="137"/>
    </location>
</feature>
<reference evidence="4" key="2">
    <citation type="submission" date="2025-09" db="UniProtKB">
        <authorList>
            <consortium name="Ensembl"/>
        </authorList>
    </citation>
    <scope>IDENTIFICATION</scope>
</reference>
<evidence type="ECO:0000313" key="4">
    <source>
        <dbReference type="Ensembl" id="ENSCCRP00010074900.1"/>
    </source>
</evidence>
<name>A0A8C1MG80_CYPCA</name>
<feature type="region of interest" description="Disordered" evidence="2">
    <location>
        <begin position="1779"/>
        <end position="1817"/>
    </location>
</feature>
<dbReference type="Ensembl" id="ENSCCRT00010083015.1">
    <property type="protein sequence ID" value="ENSCCRP00010074900.1"/>
    <property type="gene ID" value="ENSCCRG00010032680.1"/>
</dbReference>
<evidence type="ECO:0000256" key="1">
    <source>
        <dbReference type="SAM" id="Coils"/>
    </source>
</evidence>
<feature type="transmembrane region" description="Helical" evidence="3">
    <location>
        <begin position="4096"/>
        <end position="4116"/>
    </location>
</feature>
<evidence type="ECO:0000313" key="5">
    <source>
        <dbReference type="Proteomes" id="UP000694427"/>
    </source>
</evidence>
<dbReference type="Proteomes" id="UP000694427">
    <property type="component" value="Unplaced"/>
</dbReference>
<reference evidence="4" key="1">
    <citation type="submission" date="2025-08" db="UniProtKB">
        <authorList>
            <consortium name="Ensembl"/>
        </authorList>
    </citation>
    <scope>IDENTIFICATION</scope>
</reference>
<dbReference type="PANTHER" id="PTHR18887">
    <property type="entry name" value="GOLGI-ASSOCIATED PROTEIN GCP360-RELATED"/>
    <property type="match status" value="1"/>
</dbReference>
<keyword evidence="3" id="KW-1133">Transmembrane helix</keyword>
<feature type="coiled-coil region" evidence="1">
    <location>
        <begin position="4005"/>
        <end position="4039"/>
    </location>
</feature>
<feature type="coiled-coil region" evidence="1">
    <location>
        <begin position="1234"/>
        <end position="1404"/>
    </location>
</feature>
<proteinExistence type="predicted"/>
<feature type="region of interest" description="Disordered" evidence="2">
    <location>
        <begin position="3077"/>
        <end position="3122"/>
    </location>
</feature>